<dbReference type="EMBL" id="JAGMUX010000005">
    <property type="protein sequence ID" value="KAH7258873.1"/>
    <property type="molecule type" value="Genomic_DNA"/>
</dbReference>
<protein>
    <submittedName>
        <fullName evidence="1">Uncharacterized protein</fullName>
    </submittedName>
</protein>
<name>A0A9P9HJL9_FUSRE</name>
<dbReference type="GeneID" id="70228981"/>
<dbReference type="RefSeq" id="XP_046051581.1">
    <property type="nucleotide sequence ID" value="XM_046199027.1"/>
</dbReference>
<gene>
    <name evidence="1" type="ORF">BKA55DRAFT_687168</name>
</gene>
<dbReference type="AlphaFoldDB" id="A0A9P9HJL9"/>
<keyword evidence="2" id="KW-1185">Reference proteome</keyword>
<evidence type="ECO:0000313" key="2">
    <source>
        <dbReference type="Proteomes" id="UP000720189"/>
    </source>
</evidence>
<sequence length="121" mass="13315">MGNTHMHVRCGFIRPMALPLLAATKTLRIPFETSALGADPPIVTGFEVPMYDGDLSSRIRISPLLIYAVEGYRLENQATPLAMPLLLTTAMQTQALPICHVSATWAGVWYWREAKNASVCV</sequence>
<evidence type="ECO:0000313" key="1">
    <source>
        <dbReference type="EMBL" id="KAH7258873.1"/>
    </source>
</evidence>
<dbReference type="Proteomes" id="UP000720189">
    <property type="component" value="Unassembled WGS sequence"/>
</dbReference>
<reference evidence="1" key="1">
    <citation type="journal article" date="2021" name="Nat. Commun.">
        <title>Genetic determinants of endophytism in the Arabidopsis root mycobiome.</title>
        <authorList>
            <person name="Mesny F."/>
            <person name="Miyauchi S."/>
            <person name="Thiergart T."/>
            <person name="Pickel B."/>
            <person name="Atanasova L."/>
            <person name="Karlsson M."/>
            <person name="Huettel B."/>
            <person name="Barry K.W."/>
            <person name="Haridas S."/>
            <person name="Chen C."/>
            <person name="Bauer D."/>
            <person name="Andreopoulos W."/>
            <person name="Pangilinan J."/>
            <person name="LaButti K."/>
            <person name="Riley R."/>
            <person name="Lipzen A."/>
            <person name="Clum A."/>
            <person name="Drula E."/>
            <person name="Henrissat B."/>
            <person name="Kohler A."/>
            <person name="Grigoriev I.V."/>
            <person name="Martin F.M."/>
            <person name="Hacquard S."/>
        </authorList>
    </citation>
    <scope>NUCLEOTIDE SEQUENCE</scope>
    <source>
        <strain evidence="1">MPI-CAGE-AT-0023</strain>
    </source>
</reference>
<comment type="caution">
    <text evidence="1">The sequence shown here is derived from an EMBL/GenBank/DDBJ whole genome shotgun (WGS) entry which is preliminary data.</text>
</comment>
<proteinExistence type="predicted"/>
<accession>A0A9P9HJL9</accession>
<organism evidence="1 2">
    <name type="scientific">Fusarium redolens</name>
    <dbReference type="NCBI Taxonomy" id="48865"/>
    <lineage>
        <taxon>Eukaryota</taxon>
        <taxon>Fungi</taxon>
        <taxon>Dikarya</taxon>
        <taxon>Ascomycota</taxon>
        <taxon>Pezizomycotina</taxon>
        <taxon>Sordariomycetes</taxon>
        <taxon>Hypocreomycetidae</taxon>
        <taxon>Hypocreales</taxon>
        <taxon>Nectriaceae</taxon>
        <taxon>Fusarium</taxon>
        <taxon>Fusarium redolens species complex</taxon>
    </lineage>
</organism>